<keyword evidence="13" id="KW-1185">Reference proteome</keyword>
<keyword evidence="8 10" id="KW-0472">Membrane</keyword>
<dbReference type="Pfam" id="PF26365">
    <property type="entry name" value="ApoNAT_membrane"/>
    <property type="match status" value="1"/>
</dbReference>
<keyword evidence="12" id="KW-0449">Lipoprotein</keyword>
<dbReference type="PANTHER" id="PTHR38686:SF1">
    <property type="entry name" value="APOLIPOPROTEIN N-ACYLTRANSFERASE"/>
    <property type="match status" value="1"/>
</dbReference>
<dbReference type="HOGENOM" id="CLU_050649_0_0_7"/>
<dbReference type="GO" id="GO:0016410">
    <property type="term" value="F:N-acyltransferase activity"/>
    <property type="evidence" value="ECO:0007669"/>
    <property type="project" value="InterPro"/>
</dbReference>
<dbReference type="InterPro" id="IPR003010">
    <property type="entry name" value="C-N_Hydrolase"/>
</dbReference>
<comment type="similarity">
    <text evidence="2">Belongs to the CN hydrolase family. Apolipoprotein N-acyltransferase subfamily.</text>
</comment>
<keyword evidence="6 10" id="KW-0812">Transmembrane</keyword>
<comment type="subcellular location">
    <subcellularLocation>
        <location evidence="1">Cell membrane</location>
        <topology evidence="1">Multi-pass membrane protein</topology>
    </subcellularLocation>
</comment>
<evidence type="ECO:0000256" key="2">
    <source>
        <dbReference type="ARBA" id="ARBA00010065"/>
    </source>
</evidence>
<dbReference type="PROSITE" id="PS50263">
    <property type="entry name" value="CN_HYDROLASE"/>
    <property type="match status" value="1"/>
</dbReference>
<evidence type="ECO:0000256" key="7">
    <source>
        <dbReference type="ARBA" id="ARBA00022989"/>
    </source>
</evidence>
<gene>
    <name evidence="12" type="ordered locus">Arnit_0650</name>
</gene>
<evidence type="ECO:0000256" key="9">
    <source>
        <dbReference type="ARBA" id="ARBA00023315"/>
    </source>
</evidence>
<keyword evidence="7 10" id="KW-1133">Transmembrane helix</keyword>
<dbReference type="InterPro" id="IPR036526">
    <property type="entry name" value="C-N_Hydrolase_sf"/>
</dbReference>
<keyword evidence="4" id="KW-0997">Cell inner membrane</keyword>
<feature type="transmembrane region" description="Helical" evidence="10">
    <location>
        <begin position="85"/>
        <end position="105"/>
    </location>
</feature>
<feature type="transmembrane region" description="Helical" evidence="10">
    <location>
        <begin position="142"/>
        <end position="161"/>
    </location>
</feature>
<proteinExistence type="inferred from homology"/>
<accession>D5V282</accession>
<reference evidence="12 13" key="1">
    <citation type="journal article" date="2010" name="Stand. Genomic Sci.">
        <title>Complete genome sequence of Arcobacter nitrofigilis type strain (CI).</title>
        <authorList>
            <person name="Pati A."/>
            <person name="Gronow S."/>
            <person name="Lapidus A."/>
            <person name="Copeland A."/>
            <person name="Glavina Del Rio T."/>
            <person name="Nolan M."/>
            <person name="Lucas S."/>
            <person name="Tice H."/>
            <person name="Cheng J.F."/>
            <person name="Han C."/>
            <person name="Chertkov O."/>
            <person name="Bruce D."/>
            <person name="Tapia R."/>
            <person name="Goodwin L."/>
            <person name="Pitluck S."/>
            <person name="Liolios K."/>
            <person name="Ivanova N."/>
            <person name="Mavromatis K."/>
            <person name="Chen A."/>
            <person name="Palaniappan K."/>
            <person name="Land M."/>
            <person name="Hauser L."/>
            <person name="Chang Y.J."/>
            <person name="Jeffries C.D."/>
            <person name="Detter J.C."/>
            <person name="Rohde M."/>
            <person name="Goker M."/>
            <person name="Bristow J."/>
            <person name="Eisen J.A."/>
            <person name="Markowitz V."/>
            <person name="Hugenholtz P."/>
            <person name="Klenk H.P."/>
            <person name="Kyrpides N.C."/>
        </authorList>
    </citation>
    <scope>NUCLEOTIDE SEQUENCE [LARGE SCALE GENOMIC DNA]</scope>
    <source>
        <strain evidence="13">ATCC 33309 / DSM 7299 / CCUG 15893 / LMG 7604 / NCTC 12251 / CI</strain>
    </source>
</reference>
<dbReference type="eggNOG" id="COG0815">
    <property type="taxonomic scope" value="Bacteria"/>
</dbReference>
<feature type="transmembrane region" description="Helical" evidence="10">
    <location>
        <begin position="12"/>
        <end position="31"/>
    </location>
</feature>
<name>D5V282_ARCNC</name>
<feature type="transmembrane region" description="Helical" evidence="10">
    <location>
        <begin position="166"/>
        <end position="183"/>
    </location>
</feature>
<dbReference type="NCBIfam" id="TIGR00546">
    <property type="entry name" value="lnt"/>
    <property type="match status" value="1"/>
</dbReference>
<dbReference type="OrthoDB" id="9804277at2"/>
<dbReference type="Gene3D" id="3.60.110.10">
    <property type="entry name" value="Carbon-nitrogen hydrolase"/>
    <property type="match status" value="1"/>
</dbReference>
<evidence type="ECO:0000256" key="5">
    <source>
        <dbReference type="ARBA" id="ARBA00022679"/>
    </source>
</evidence>
<dbReference type="InterPro" id="IPR059110">
    <property type="entry name" value="Lnt_campylobact"/>
</dbReference>
<dbReference type="EMBL" id="CP001999">
    <property type="protein sequence ID" value="ADG92315.1"/>
    <property type="molecule type" value="Genomic_DNA"/>
</dbReference>
<evidence type="ECO:0000256" key="4">
    <source>
        <dbReference type="ARBA" id="ARBA00022519"/>
    </source>
</evidence>
<keyword evidence="5 12" id="KW-0808">Transferase</keyword>
<evidence type="ECO:0000256" key="1">
    <source>
        <dbReference type="ARBA" id="ARBA00004651"/>
    </source>
</evidence>
<feature type="transmembrane region" description="Helical" evidence="10">
    <location>
        <begin position="60"/>
        <end position="79"/>
    </location>
</feature>
<feature type="transmembrane region" description="Helical" evidence="10">
    <location>
        <begin position="112"/>
        <end position="130"/>
    </location>
</feature>
<protein>
    <submittedName>
        <fullName evidence="12">Apolipoprotein N-acyltransferase</fullName>
    </submittedName>
</protein>
<dbReference type="InterPro" id="IPR059109">
    <property type="entry name" value="Lnt_membrane_dom"/>
</dbReference>
<evidence type="ECO:0000313" key="13">
    <source>
        <dbReference type="Proteomes" id="UP000000939"/>
    </source>
</evidence>
<feature type="domain" description="CN hydrolase" evidence="11">
    <location>
        <begin position="196"/>
        <end position="409"/>
    </location>
</feature>
<dbReference type="Proteomes" id="UP000000939">
    <property type="component" value="Chromosome"/>
</dbReference>
<dbReference type="NCBIfam" id="NF008934">
    <property type="entry name" value="PRK12291.1"/>
    <property type="match status" value="1"/>
</dbReference>
<dbReference type="GO" id="GO:0042158">
    <property type="term" value="P:lipoprotein biosynthetic process"/>
    <property type="evidence" value="ECO:0007669"/>
    <property type="project" value="InterPro"/>
</dbReference>
<dbReference type="SUPFAM" id="SSF56317">
    <property type="entry name" value="Carbon-nitrogen hydrolase"/>
    <property type="match status" value="1"/>
</dbReference>
<keyword evidence="9 12" id="KW-0012">Acyltransferase</keyword>
<dbReference type="STRING" id="572480.Arnit_0650"/>
<evidence type="ECO:0000256" key="10">
    <source>
        <dbReference type="SAM" id="Phobius"/>
    </source>
</evidence>
<evidence type="ECO:0000259" key="11">
    <source>
        <dbReference type="PROSITE" id="PS50263"/>
    </source>
</evidence>
<organism evidence="12 13">
    <name type="scientific">Arcobacter nitrofigilis (strain ATCC 33309 / DSM 7299 / CCUG 15893 / LMG 7604 / NCTC 12251 / CI)</name>
    <name type="common">Campylobacter nitrofigilis</name>
    <dbReference type="NCBI Taxonomy" id="572480"/>
    <lineage>
        <taxon>Bacteria</taxon>
        <taxon>Pseudomonadati</taxon>
        <taxon>Campylobacterota</taxon>
        <taxon>Epsilonproteobacteria</taxon>
        <taxon>Campylobacterales</taxon>
        <taxon>Arcobacteraceae</taxon>
        <taxon>Arcobacter</taxon>
    </lineage>
</organism>
<evidence type="ECO:0000256" key="3">
    <source>
        <dbReference type="ARBA" id="ARBA00022475"/>
    </source>
</evidence>
<dbReference type="PANTHER" id="PTHR38686">
    <property type="entry name" value="APOLIPOPROTEIN N-ACYLTRANSFERASE"/>
    <property type="match status" value="1"/>
</dbReference>
<feature type="transmembrane region" description="Helical" evidence="10">
    <location>
        <begin position="37"/>
        <end position="53"/>
    </location>
</feature>
<dbReference type="RefSeq" id="WP_013134460.1">
    <property type="nucleotide sequence ID" value="NC_014166.1"/>
</dbReference>
<evidence type="ECO:0000256" key="8">
    <source>
        <dbReference type="ARBA" id="ARBA00023136"/>
    </source>
</evidence>
<dbReference type="AlphaFoldDB" id="D5V282"/>
<keyword evidence="3" id="KW-1003">Cell membrane</keyword>
<sequence length="409" mass="47726" precursor="true">MFFLKRVYFNKINIIKGLITALLFSTPIYLAYFGFEIKIINTICLLLSLYFILKIDRISLFYSGFFVGILWFYWVSFSFRYYDLSYLIPLVILFFALVYALLFLLISIKDNIYLRAILFFALAFFNPFGFNWFKPDILLLDSYFEANKIVLGLIILSTIFLVKKRVLIYTICIIAISFIHINPKPTPLSDIDISLANFYFNQDYKWDRKNLATVVDENFKQINKAIKEHKDVVVLPETTFPFVLNKQEFILQNLLEKSHKITIIAGSLYYKDGEYKNSTYIFKAGNLKIASKVVLVPFGEEIPLPKIFRDFINKIFYNGAKDYTKASAPTDYRIKNISFRNAICYEATSEELYKNLGNTKNIIAISNNAWFTPSIEPSLQKLLLRLYSKIYGVNIYHEINGSENYIITP</sequence>
<dbReference type="InterPro" id="IPR004563">
    <property type="entry name" value="Apolipo_AcylTrfase"/>
</dbReference>
<dbReference type="GO" id="GO:0005886">
    <property type="term" value="C:plasma membrane"/>
    <property type="evidence" value="ECO:0007669"/>
    <property type="project" value="UniProtKB-SubCell"/>
</dbReference>
<evidence type="ECO:0000313" key="12">
    <source>
        <dbReference type="EMBL" id="ADG92315.1"/>
    </source>
</evidence>
<dbReference type="KEGG" id="ant:Arnit_0650"/>
<evidence type="ECO:0000256" key="6">
    <source>
        <dbReference type="ARBA" id="ARBA00022692"/>
    </source>
</evidence>